<dbReference type="EMBL" id="JAVREY010000003">
    <property type="protein sequence ID" value="MDT0462115.1"/>
    <property type="molecule type" value="Genomic_DNA"/>
</dbReference>
<organism evidence="2 3">
    <name type="scientific">Streptomyces gibsoniae</name>
    <dbReference type="NCBI Taxonomy" id="3075529"/>
    <lineage>
        <taxon>Bacteria</taxon>
        <taxon>Bacillati</taxon>
        <taxon>Actinomycetota</taxon>
        <taxon>Actinomycetes</taxon>
        <taxon>Kitasatosporales</taxon>
        <taxon>Streptomycetaceae</taxon>
        <taxon>Streptomyces</taxon>
    </lineage>
</organism>
<comment type="caution">
    <text evidence="2">The sequence shown here is derived from an EMBL/GenBank/DDBJ whole genome shotgun (WGS) entry which is preliminary data.</text>
</comment>
<dbReference type="Proteomes" id="UP001183809">
    <property type="component" value="Unassembled WGS sequence"/>
</dbReference>
<gene>
    <name evidence="2" type="ORF">RM764_03695</name>
</gene>
<evidence type="ECO:0000313" key="2">
    <source>
        <dbReference type="EMBL" id="MDT0462115.1"/>
    </source>
</evidence>
<feature type="region of interest" description="Disordered" evidence="1">
    <location>
        <begin position="196"/>
        <end position="220"/>
    </location>
</feature>
<name>A0ABU2TME9_9ACTN</name>
<accession>A0ABU2TME9</accession>
<dbReference type="RefSeq" id="WP_311691786.1">
    <property type="nucleotide sequence ID" value="NZ_JAVREY010000003.1"/>
</dbReference>
<feature type="compositionally biased region" description="Basic and acidic residues" evidence="1">
    <location>
        <begin position="204"/>
        <end position="213"/>
    </location>
</feature>
<keyword evidence="3" id="KW-1185">Reference proteome</keyword>
<protein>
    <submittedName>
        <fullName evidence="2">Uncharacterized protein</fullName>
    </submittedName>
</protein>
<evidence type="ECO:0000313" key="3">
    <source>
        <dbReference type="Proteomes" id="UP001183809"/>
    </source>
</evidence>
<evidence type="ECO:0000256" key="1">
    <source>
        <dbReference type="SAM" id="MobiDB-lite"/>
    </source>
</evidence>
<reference evidence="3" key="1">
    <citation type="submission" date="2023-07" db="EMBL/GenBank/DDBJ databases">
        <title>30 novel species of actinomycetes from the DSMZ collection.</title>
        <authorList>
            <person name="Nouioui I."/>
        </authorList>
    </citation>
    <scope>NUCLEOTIDE SEQUENCE [LARGE SCALE GENOMIC DNA]</scope>
    <source>
        <strain evidence="3">DSM 41699</strain>
    </source>
</reference>
<proteinExistence type="predicted"/>
<sequence length="220" mass="24366">MREKLLSRIEDELLRLRHDVSRTAKDRSTPVAFGLDGTLVSGFVTGTLTSQQEAELARQVAGLLPYHWAQSNTSAEAMSQVSEHLGGQRELAVWLDRFPGPPRLAARLYVFMGLLDRLSENSAVVDALREFRQRTPYPAGLRGYLVPETDDETIAGIAFRIEELLSDGEKDKAAELALAMAECLRQVAPRAKELDPDLDDLGELMDHSHKDLQEAAAEQG</sequence>